<dbReference type="HOGENOM" id="CLU_007884_4_3_5"/>
<dbReference type="Pfam" id="PF01266">
    <property type="entry name" value="DAO"/>
    <property type="match status" value="1"/>
</dbReference>
<evidence type="ECO:0000313" key="4">
    <source>
        <dbReference type="EMBL" id="EYD74978.1"/>
    </source>
</evidence>
<accession>A0A017HLD5</accession>
<feature type="domain" description="FAD dependent oxidoreductase" evidence="3">
    <location>
        <begin position="22"/>
        <end position="417"/>
    </location>
</feature>
<protein>
    <submittedName>
        <fullName evidence="4">Glycerol-3-phosphate dehydrogenase related protein</fullName>
    </submittedName>
</protein>
<dbReference type="Gene3D" id="3.30.9.10">
    <property type="entry name" value="D-Amino Acid Oxidase, subunit A, domain 2"/>
    <property type="match status" value="1"/>
</dbReference>
<comment type="caution">
    <text evidence="4">The sequence shown here is derived from an EMBL/GenBank/DDBJ whole genome shotgun (WGS) entry which is preliminary data.</text>
</comment>
<dbReference type="PANTHER" id="PTHR13847:SF280">
    <property type="entry name" value="D-AMINO ACID DEHYDROGENASE"/>
    <property type="match status" value="1"/>
</dbReference>
<dbReference type="InterPro" id="IPR006076">
    <property type="entry name" value="FAD-dep_OxRdtase"/>
</dbReference>
<evidence type="ECO:0000256" key="1">
    <source>
        <dbReference type="ARBA" id="ARBA00009410"/>
    </source>
</evidence>
<sequence length="447" mass="47754">MTFPISLANPIRHPGPPPDSCDVVVIGGGVIGVMTAWFLAERGLRVTLCEKGRIAGEQSSRNWGWVRQQGRDPAELPIMVESLRIWERLAQEFGDALGFRRTGVMYLADTEADLAAFEAWLPHAEAHGLDTRLLGRAEVVERLKGSADRWLGALFTPSDARAEPWVAVPLLAQGAAARGAVIIENCAVRALDRRGGRIAGVLTEAGRIACDQVVLAGGAWSSLFLRAEGIPLPQLAVLASVAATEPLPEIFPGAAADGRFAFRRRADGGYSLAAGAAHGFFVGPDALRHARAFVPVLRKDWRSTRLRPAAPRGFPDAWGTPRRWTPDGPSPFEAMRILDPRPDQRVLAGAQEAFGAAFPVLGRPKLRASWAGMIDTMPDVVPVIDRVDTVPGLVLATGFSGHGFGIGPGAGRVVASLVAGDAPGHDLRRFRLGRFSDGSRLELGPSL</sequence>
<dbReference type="OrthoDB" id="9787190at2"/>
<dbReference type="InterPro" id="IPR036188">
    <property type="entry name" value="FAD/NAD-bd_sf"/>
</dbReference>
<dbReference type="RefSeq" id="WP_037281832.1">
    <property type="nucleotide sequence ID" value="NZ_KK088594.1"/>
</dbReference>
<proteinExistence type="inferred from homology"/>
<dbReference type="SUPFAM" id="SSF51905">
    <property type="entry name" value="FAD/NAD(P)-binding domain"/>
    <property type="match status" value="1"/>
</dbReference>
<evidence type="ECO:0000259" key="3">
    <source>
        <dbReference type="Pfam" id="PF01266"/>
    </source>
</evidence>
<dbReference type="GO" id="GO:0005737">
    <property type="term" value="C:cytoplasm"/>
    <property type="evidence" value="ECO:0007669"/>
    <property type="project" value="TreeGrafter"/>
</dbReference>
<dbReference type="PANTHER" id="PTHR13847">
    <property type="entry name" value="SARCOSINE DEHYDROGENASE-RELATED"/>
    <property type="match status" value="1"/>
</dbReference>
<comment type="similarity">
    <text evidence="1">Belongs to the DadA oxidoreductase family.</text>
</comment>
<gene>
    <name evidence="4" type="ORF">Rumeso_03490</name>
</gene>
<dbReference type="PATRIC" id="fig|442562.3.peg.3435"/>
<dbReference type="AlphaFoldDB" id="A0A017HLD5"/>
<evidence type="ECO:0000313" key="5">
    <source>
        <dbReference type="Proteomes" id="UP000019666"/>
    </source>
</evidence>
<organism evidence="4 5">
    <name type="scientific">Rubellimicrobium mesophilum DSM 19309</name>
    <dbReference type="NCBI Taxonomy" id="442562"/>
    <lineage>
        <taxon>Bacteria</taxon>
        <taxon>Pseudomonadati</taxon>
        <taxon>Pseudomonadota</taxon>
        <taxon>Alphaproteobacteria</taxon>
        <taxon>Rhodobacterales</taxon>
        <taxon>Roseobacteraceae</taxon>
        <taxon>Rubellimicrobium</taxon>
    </lineage>
</organism>
<reference evidence="4 5" key="1">
    <citation type="submission" date="2013-02" db="EMBL/GenBank/DDBJ databases">
        <authorList>
            <person name="Fiebig A."/>
            <person name="Goeker M."/>
            <person name="Klenk H.-P.P."/>
        </authorList>
    </citation>
    <scope>NUCLEOTIDE SEQUENCE [LARGE SCALE GENOMIC DNA]</scope>
    <source>
        <strain evidence="4 5">DSM 19309</strain>
    </source>
</reference>
<dbReference type="STRING" id="442562.Rumeso_03490"/>
<name>A0A017HLD5_9RHOB</name>
<dbReference type="GO" id="GO:0055130">
    <property type="term" value="P:D-alanine catabolic process"/>
    <property type="evidence" value="ECO:0007669"/>
    <property type="project" value="TreeGrafter"/>
</dbReference>
<dbReference type="GO" id="GO:0005886">
    <property type="term" value="C:plasma membrane"/>
    <property type="evidence" value="ECO:0007669"/>
    <property type="project" value="TreeGrafter"/>
</dbReference>
<dbReference type="Gene3D" id="3.50.50.60">
    <property type="entry name" value="FAD/NAD(P)-binding domain"/>
    <property type="match status" value="2"/>
</dbReference>
<keyword evidence="2" id="KW-0560">Oxidoreductase</keyword>
<dbReference type="EMBL" id="AOSK01000097">
    <property type="protein sequence ID" value="EYD74978.1"/>
    <property type="molecule type" value="Genomic_DNA"/>
</dbReference>
<dbReference type="Proteomes" id="UP000019666">
    <property type="component" value="Unassembled WGS sequence"/>
</dbReference>
<dbReference type="GO" id="GO:0008718">
    <property type="term" value="F:D-amino-acid dehydrogenase activity"/>
    <property type="evidence" value="ECO:0007669"/>
    <property type="project" value="TreeGrafter"/>
</dbReference>
<keyword evidence="5" id="KW-1185">Reference proteome</keyword>
<evidence type="ECO:0000256" key="2">
    <source>
        <dbReference type="ARBA" id="ARBA00023002"/>
    </source>
</evidence>